<keyword evidence="2" id="KW-1185">Reference proteome</keyword>
<organism evidence="1 2">
    <name type="scientific">Lactuca saligna</name>
    <name type="common">Willowleaf lettuce</name>
    <dbReference type="NCBI Taxonomy" id="75948"/>
    <lineage>
        <taxon>Eukaryota</taxon>
        <taxon>Viridiplantae</taxon>
        <taxon>Streptophyta</taxon>
        <taxon>Embryophyta</taxon>
        <taxon>Tracheophyta</taxon>
        <taxon>Spermatophyta</taxon>
        <taxon>Magnoliopsida</taxon>
        <taxon>eudicotyledons</taxon>
        <taxon>Gunneridae</taxon>
        <taxon>Pentapetalae</taxon>
        <taxon>asterids</taxon>
        <taxon>campanulids</taxon>
        <taxon>Asterales</taxon>
        <taxon>Asteraceae</taxon>
        <taxon>Cichorioideae</taxon>
        <taxon>Cichorieae</taxon>
        <taxon>Lactucinae</taxon>
        <taxon>Lactuca</taxon>
    </lineage>
</organism>
<proteinExistence type="predicted"/>
<protein>
    <recommendedName>
        <fullName evidence="3">Glucose-6-phosphate 1-epimerase</fullName>
    </recommendedName>
</protein>
<evidence type="ECO:0000313" key="2">
    <source>
        <dbReference type="Proteomes" id="UP001177003"/>
    </source>
</evidence>
<name>A0AA35Z2F2_LACSI</name>
<sequence length="125" mass="14293">MQFSNVGSLELHGFARNRLWSVDNDPPPFTTNPINKVFIELIFKSTEDDLKTCPHSEICVEGLEMLEDGLPDAGNNLVELEVKKTWLSVDHMNQMLMIRKVDPTVDIEADEGDNYTHIPVRNRVR</sequence>
<evidence type="ECO:0000313" key="1">
    <source>
        <dbReference type="EMBL" id="CAI9284646.1"/>
    </source>
</evidence>
<evidence type="ECO:0008006" key="3">
    <source>
        <dbReference type="Google" id="ProtNLM"/>
    </source>
</evidence>
<dbReference type="Proteomes" id="UP001177003">
    <property type="component" value="Chromosome 5"/>
</dbReference>
<reference evidence="1" key="1">
    <citation type="submission" date="2023-04" db="EMBL/GenBank/DDBJ databases">
        <authorList>
            <person name="Vijverberg K."/>
            <person name="Xiong W."/>
            <person name="Schranz E."/>
        </authorList>
    </citation>
    <scope>NUCLEOTIDE SEQUENCE</scope>
</reference>
<dbReference type="EMBL" id="OX465081">
    <property type="protein sequence ID" value="CAI9284646.1"/>
    <property type="molecule type" value="Genomic_DNA"/>
</dbReference>
<accession>A0AA35Z2F2</accession>
<gene>
    <name evidence="1" type="ORF">LSALG_LOCUS24162</name>
</gene>
<dbReference type="AlphaFoldDB" id="A0AA35Z2F2"/>